<comment type="catalytic activity">
    <reaction evidence="1 13">
        <text>(2R,3S)-3-isopropylmalate = (2S)-2-isopropylmalate</text>
        <dbReference type="Rhea" id="RHEA:32287"/>
        <dbReference type="ChEBI" id="CHEBI:1178"/>
        <dbReference type="ChEBI" id="CHEBI:35121"/>
        <dbReference type="EC" id="4.2.1.33"/>
    </reaction>
</comment>
<dbReference type="GO" id="GO:0051539">
    <property type="term" value="F:4 iron, 4 sulfur cluster binding"/>
    <property type="evidence" value="ECO:0007669"/>
    <property type="project" value="UniProtKB-KW"/>
</dbReference>
<dbReference type="CDD" id="cd01583">
    <property type="entry name" value="IPMI"/>
    <property type="match status" value="1"/>
</dbReference>
<feature type="domain" description="Aconitase/3-isopropylmalate dehydratase large subunit alpha/beta/alpha" evidence="14">
    <location>
        <begin position="9"/>
        <end position="458"/>
    </location>
</feature>
<dbReference type="GO" id="GO:0009098">
    <property type="term" value="P:L-leucine biosynthetic process"/>
    <property type="evidence" value="ECO:0007669"/>
    <property type="project" value="UniProtKB-UniRule"/>
</dbReference>
<sequence>MTGRTLYGKIWDSHLVKNYEDGSSLLYIDRHLVQEVSSPQAFAGLALQGRAVRRPQANVAVADHAVPTRNRANIEVGGLAQLQIARLEENAARFGIDYIPIESRHHGIVHVIGPELGFTLPGATLVCGDSHTCTHGAFGAISFGIGASECEAVLSTQCLRQTRQKVMRVWLDGALPFGLSVKDIILAVIARIGTSGGVGHAIEYAGPAVQALSMEARMTLCNMSIEAGSRVGMVAPDERTFAYLEGRAMAPKGKLWDQALEYWQTLPSDADVVFDREVRFDVSELTPFVSWGTSPEESAPIGARIPDPAAESDGVKRLRMQRSLDYMGLTPGTRLEDIGIDRVFIGSCTNGRIEDLRAAAAVIAGRRVASSVEAIVVPGSAQVRLQAEAERLDRVFLDAGFEWREAGCSMCVGMNDDRLRPGERCASTSNRNFEGRQGIGGRTHLMSPAMAAAAAIAGHLVDVRRMAGEGHA</sequence>
<keyword evidence="5 13" id="KW-0432">Leucine biosynthesis</keyword>
<keyword evidence="8 13" id="KW-0479">Metal-binding</keyword>
<dbReference type="NCBIfam" id="NF009116">
    <property type="entry name" value="PRK12466.1"/>
    <property type="match status" value="1"/>
</dbReference>
<dbReference type="InterPro" id="IPR015931">
    <property type="entry name" value="Acnase/IPM_dHydase_lsu_aba_1/3"/>
</dbReference>
<dbReference type="InterPro" id="IPR050067">
    <property type="entry name" value="IPM_dehydratase_rel_enz"/>
</dbReference>
<evidence type="ECO:0000256" key="10">
    <source>
        <dbReference type="ARBA" id="ARBA00023014"/>
    </source>
</evidence>
<evidence type="ECO:0000259" key="14">
    <source>
        <dbReference type="Pfam" id="PF00330"/>
    </source>
</evidence>
<keyword evidence="6 13" id="KW-0004">4Fe-4S</keyword>
<dbReference type="GO" id="GO:0003861">
    <property type="term" value="F:3-isopropylmalate dehydratase activity"/>
    <property type="evidence" value="ECO:0007669"/>
    <property type="project" value="UniProtKB-UniRule"/>
</dbReference>
<evidence type="ECO:0000256" key="4">
    <source>
        <dbReference type="ARBA" id="ARBA00011271"/>
    </source>
</evidence>
<dbReference type="RefSeq" id="WP_227308068.1">
    <property type="nucleotide sequence ID" value="NZ_JAESVA010000004.1"/>
</dbReference>
<dbReference type="PANTHER" id="PTHR43822">
    <property type="entry name" value="HOMOACONITASE, MITOCHONDRIAL-RELATED"/>
    <property type="match status" value="1"/>
</dbReference>
<dbReference type="Proteomes" id="UP000721844">
    <property type="component" value="Unassembled WGS sequence"/>
</dbReference>
<evidence type="ECO:0000256" key="5">
    <source>
        <dbReference type="ARBA" id="ARBA00022430"/>
    </source>
</evidence>
<dbReference type="InterPro" id="IPR036008">
    <property type="entry name" value="Aconitase_4Fe-4S_dom"/>
</dbReference>
<gene>
    <name evidence="13 15" type="primary">leuC</name>
    <name evidence="15" type="ORF">ACELLULO517_14200</name>
</gene>
<dbReference type="PRINTS" id="PR00415">
    <property type="entry name" value="ACONITASE"/>
</dbReference>
<dbReference type="PROSITE" id="PS00450">
    <property type="entry name" value="ACONITASE_1"/>
    <property type="match status" value="1"/>
</dbReference>
<comment type="similarity">
    <text evidence="13">Belongs to the aconitase/IPM isomerase family. LeuC type 1 subfamily.</text>
</comment>
<dbReference type="InterPro" id="IPR033941">
    <property type="entry name" value="IPMI_cat"/>
</dbReference>
<evidence type="ECO:0000313" key="15">
    <source>
        <dbReference type="EMBL" id="MCB8881397.1"/>
    </source>
</evidence>
<evidence type="ECO:0000256" key="2">
    <source>
        <dbReference type="ARBA" id="ARBA00002695"/>
    </source>
</evidence>
<comment type="pathway">
    <text evidence="3 13">Amino-acid biosynthesis; L-leucine biosynthesis; L-leucine from 3-methyl-2-oxobutanoate: step 2/4.</text>
</comment>
<dbReference type="EC" id="4.2.1.33" evidence="13"/>
<name>A0A963Z3S9_9PROT</name>
<evidence type="ECO:0000256" key="11">
    <source>
        <dbReference type="ARBA" id="ARBA00023239"/>
    </source>
</evidence>
<feature type="binding site" evidence="13">
    <location>
        <position position="411"/>
    </location>
    <ligand>
        <name>[4Fe-4S] cluster</name>
        <dbReference type="ChEBI" id="CHEBI:49883"/>
    </ligand>
</feature>
<dbReference type="SUPFAM" id="SSF53732">
    <property type="entry name" value="Aconitase iron-sulfur domain"/>
    <property type="match status" value="1"/>
</dbReference>
<dbReference type="HAMAP" id="MF_01026">
    <property type="entry name" value="LeuC_type1"/>
    <property type="match status" value="1"/>
</dbReference>
<dbReference type="Gene3D" id="3.30.499.10">
    <property type="entry name" value="Aconitase, domain 3"/>
    <property type="match status" value="2"/>
</dbReference>
<dbReference type="PANTHER" id="PTHR43822:SF9">
    <property type="entry name" value="3-ISOPROPYLMALATE DEHYDRATASE"/>
    <property type="match status" value="1"/>
</dbReference>
<dbReference type="Pfam" id="PF00330">
    <property type="entry name" value="Aconitase"/>
    <property type="match status" value="1"/>
</dbReference>
<evidence type="ECO:0000256" key="13">
    <source>
        <dbReference type="HAMAP-Rule" id="MF_01026"/>
    </source>
</evidence>
<evidence type="ECO:0000256" key="1">
    <source>
        <dbReference type="ARBA" id="ARBA00000491"/>
    </source>
</evidence>
<dbReference type="PROSITE" id="PS01244">
    <property type="entry name" value="ACONITASE_2"/>
    <property type="match status" value="1"/>
</dbReference>
<dbReference type="EMBL" id="JAESVA010000004">
    <property type="protein sequence ID" value="MCB8881397.1"/>
    <property type="molecule type" value="Genomic_DNA"/>
</dbReference>
<proteinExistence type="inferred from homology"/>
<evidence type="ECO:0000256" key="6">
    <source>
        <dbReference type="ARBA" id="ARBA00022485"/>
    </source>
</evidence>
<evidence type="ECO:0000256" key="12">
    <source>
        <dbReference type="ARBA" id="ARBA00023304"/>
    </source>
</evidence>
<reference evidence="15 16" key="1">
    <citation type="journal article" date="2021" name="Microorganisms">
        <title>Acidisoma silvae sp. nov. and Acidisomacellulosilytica sp. nov., Two Acidophilic Bacteria Isolated from Decaying Wood, Hydrolyzing Cellulose and Producing Poly-3-hydroxybutyrate.</title>
        <authorList>
            <person name="Mieszkin S."/>
            <person name="Pouder E."/>
            <person name="Uroz S."/>
            <person name="Simon-Colin C."/>
            <person name="Alain K."/>
        </authorList>
    </citation>
    <scope>NUCLEOTIDE SEQUENCE [LARGE SCALE GENOMIC DNA]</scope>
    <source>
        <strain evidence="15 16">HW T5.17</strain>
    </source>
</reference>
<protein>
    <recommendedName>
        <fullName evidence="13">3-isopropylmalate dehydratase large subunit</fullName>
        <ecNumber evidence="13">4.2.1.33</ecNumber>
    </recommendedName>
    <alternativeName>
        <fullName evidence="13">Alpha-IPM isomerase</fullName>
        <shortName evidence="13">IPMI</shortName>
    </alternativeName>
    <alternativeName>
        <fullName evidence="13">Isopropylmalate isomerase</fullName>
    </alternativeName>
</protein>
<comment type="function">
    <text evidence="2 13">Catalyzes the isomerization between 2-isopropylmalate and 3-isopropylmalate, via the formation of 2-isopropylmaleate.</text>
</comment>
<feature type="binding site" evidence="13">
    <location>
        <position position="348"/>
    </location>
    <ligand>
        <name>[4Fe-4S] cluster</name>
        <dbReference type="ChEBI" id="CHEBI:49883"/>
    </ligand>
</feature>
<keyword evidence="12 13" id="KW-0100">Branched-chain amino acid biosynthesis</keyword>
<dbReference type="InterPro" id="IPR004430">
    <property type="entry name" value="3-IsopropMal_deHydase_lsu"/>
</dbReference>
<evidence type="ECO:0000256" key="7">
    <source>
        <dbReference type="ARBA" id="ARBA00022605"/>
    </source>
</evidence>
<dbReference type="NCBIfam" id="TIGR00170">
    <property type="entry name" value="leuC"/>
    <property type="match status" value="1"/>
</dbReference>
<feature type="binding site" evidence="13">
    <location>
        <position position="408"/>
    </location>
    <ligand>
        <name>[4Fe-4S] cluster</name>
        <dbReference type="ChEBI" id="CHEBI:49883"/>
    </ligand>
</feature>
<keyword evidence="9 13" id="KW-0408">Iron</keyword>
<keyword evidence="10 13" id="KW-0411">Iron-sulfur</keyword>
<comment type="subunit">
    <text evidence="4 13">Heterodimer of LeuC and LeuD.</text>
</comment>
<evidence type="ECO:0000256" key="3">
    <source>
        <dbReference type="ARBA" id="ARBA00004729"/>
    </source>
</evidence>
<keyword evidence="7 13" id="KW-0028">Amino-acid biosynthesis</keyword>
<comment type="caution">
    <text evidence="15">The sequence shown here is derived from an EMBL/GenBank/DDBJ whole genome shotgun (WGS) entry which is preliminary data.</text>
</comment>
<evidence type="ECO:0000256" key="8">
    <source>
        <dbReference type="ARBA" id="ARBA00022723"/>
    </source>
</evidence>
<dbReference type="InterPro" id="IPR018136">
    <property type="entry name" value="Aconitase_4Fe-4S_BS"/>
</dbReference>
<dbReference type="NCBIfam" id="NF004016">
    <property type="entry name" value="PRK05478.1"/>
    <property type="match status" value="1"/>
</dbReference>
<keyword evidence="16" id="KW-1185">Reference proteome</keyword>
<evidence type="ECO:0000256" key="9">
    <source>
        <dbReference type="ARBA" id="ARBA00023004"/>
    </source>
</evidence>
<dbReference type="GO" id="GO:0046872">
    <property type="term" value="F:metal ion binding"/>
    <property type="evidence" value="ECO:0007669"/>
    <property type="project" value="UniProtKB-KW"/>
</dbReference>
<accession>A0A963Z3S9</accession>
<organism evidence="15 16">
    <name type="scientific">Acidisoma cellulosilyticum</name>
    <dbReference type="NCBI Taxonomy" id="2802395"/>
    <lineage>
        <taxon>Bacteria</taxon>
        <taxon>Pseudomonadati</taxon>
        <taxon>Pseudomonadota</taxon>
        <taxon>Alphaproteobacteria</taxon>
        <taxon>Acetobacterales</taxon>
        <taxon>Acidocellaceae</taxon>
        <taxon>Acidisoma</taxon>
    </lineage>
</organism>
<dbReference type="FunFam" id="3.30.499.10:FF:000007">
    <property type="entry name" value="3-isopropylmalate dehydratase large subunit"/>
    <property type="match status" value="1"/>
</dbReference>
<evidence type="ECO:0000313" key="16">
    <source>
        <dbReference type="Proteomes" id="UP000721844"/>
    </source>
</evidence>
<dbReference type="AlphaFoldDB" id="A0A963Z3S9"/>
<dbReference type="InterPro" id="IPR001030">
    <property type="entry name" value="Acoase/IPM_deHydtase_lsu_aba"/>
</dbReference>
<comment type="cofactor">
    <cofactor evidence="13">
        <name>[4Fe-4S] cluster</name>
        <dbReference type="ChEBI" id="CHEBI:49883"/>
    </cofactor>
    <text evidence="13">Binds 1 [4Fe-4S] cluster per subunit.</text>
</comment>
<keyword evidence="11 13" id="KW-0456">Lyase</keyword>